<keyword evidence="2" id="KW-0812">Transmembrane</keyword>
<dbReference type="Pfam" id="PF05714">
    <property type="entry name" value="PFam54_60"/>
    <property type="match status" value="1"/>
</dbReference>
<dbReference type="AlphaFoldDB" id="W5SKL4"/>
<accession>W5SKL4</accession>
<keyword evidence="1" id="KW-0175">Coiled coil</keyword>
<evidence type="ECO:0000256" key="2">
    <source>
        <dbReference type="SAM" id="Phobius"/>
    </source>
</evidence>
<feature type="transmembrane region" description="Helical" evidence="2">
    <location>
        <begin position="203"/>
        <end position="226"/>
    </location>
</feature>
<gene>
    <name evidence="3" type="ORF">BCD_1381</name>
</gene>
<name>W5SKL4_9SPIR</name>
<dbReference type="InterPro" id="IPR008421">
    <property type="entry name" value="Borrelia_lipoprotein_PFam54/60"/>
</dbReference>
<dbReference type="EMBL" id="CP004316">
    <property type="protein sequence ID" value="AHH07447.1"/>
    <property type="molecule type" value="Genomic_DNA"/>
</dbReference>
<keyword evidence="2" id="KW-0472">Membrane</keyword>
<keyword evidence="2" id="KW-1133">Transmembrane helix</keyword>
<protein>
    <submittedName>
        <fullName evidence="3">Putative membrane spanning protein</fullName>
    </submittedName>
</protein>
<geneLocation type="plasmid" evidence="3">
    <name>unnamed</name>
</geneLocation>
<reference evidence="3" key="1">
    <citation type="submission" date="2013-02" db="EMBL/GenBank/DDBJ databases">
        <title>Comparative genomics of Borrelia species.</title>
        <authorList>
            <person name="Schwan T.G."/>
            <person name="Raffel S.J."/>
            <person name="Porcella S.F."/>
        </authorList>
    </citation>
    <scope>NUCLEOTIDE SEQUENCE</scope>
    <source>
        <strain evidence="3">DOU</strain>
        <plasmid evidence="3">unnamed</plasmid>
    </source>
</reference>
<dbReference type="Gene3D" id="1.10.3160.10">
    <property type="entry name" value="Bbcrasp-1"/>
    <property type="match status" value="1"/>
</dbReference>
<evidence type="ECO:0000313" key="3">
    <source>
        <dbReference type="EMBL" id="AHH07447.1"/>
    </source>
</evidence>
<proteinExistence type="predicted"/>
<dbReference type="HOGENOM" id="CLU_062986_0_0_12"/>
<sequence length="334" mass="39013">MASLLLNNKENILKQKVFVIFVLISLLLIACDPREKTFDYAEAKRIQKEKVEQIRKAEEQRIREAEEQMKQAEKAKQLRIIREDADQLERERAYRRQKAEKEEKKAREQAEEIRKQKLEEEEEERLKQQEISVIKKNITSEISRILKMHNKSFNESEEFLSVGDIRFAFSKLSYTTVDGRAFLYDGTTPNSDADISKAARREVYLCFGYNVGLLKVAAFVFGQLYWLPGSMGLLARVLQNARECARAYYVDVYDFLEKNLGKLNTLSVGYLKLLKVRFKALADEELELRKYFKREDLSALTKLNNAHVIFKGVIEQADLVKDILYEVKEESITN</sequence>
<evidence type="ECO:0000256" key="1">
    <source>
        <dbReference type="SAM" id="Coils"/>
    </source>
</evidence>
<organism evidence="3">
    <name type="scientific">Borrelia crocidurae DOU</name>
    <dbReference type="NCBI Taxonomy" id="1293575"/>
    <lineage>
        <taxon>Bacteria</taxon>
        <taxon>Pseudomonadati</taxon>
        <taxon>Spirochaetota</taxon>
        <taxon>Spirochaetia</taxon>
        <taxon>Spirochaetales</taxon>
        <taxon>Borreliaceae</taxon>
        <taxon>Borrelia</taxon>
    </lineage>
</organism>
<feature type="coiled-coil region" evidence="1">
    <location>
        <begin position="40"/>
        <end position="130"/>
    </location>
</feature>
<keyword evidence="3" id="KW-0614">Plasmid</keyword>